<evidence type="ECO:0008006" key="3">
    <source>
        <dbReference type="Google" id="ProtNLM"/>
    </source>
</evidence>
<dbReference type="Proteomes" id="UP001597419">
    <property type="component" value="Unassembled WGS sequence"/>
</dbReference>
<gene>
    <name evidence="1" type="ORF">ACFSYJ_13405</name>
</gene>
<organism evidence="1 2">
    <name type="scientific">Amycolatopsis samaneae</name>
    <dbReference type="NCBI Taxonomy" id="664691"/>
    <lineage>
        <taxon>Bacteria</taxon>
        <taxon>Bacillati</taxon>
        <taxon>Actinomycetota</taxon>
        <taxon>Actinomycetes</taxon>
        <taxon>Pseudonocardiales</taxon>
        <taxon>Pseudonocardiaceae</taxon>
        <taxon>Amycolatopsis</taxon>
    </lineage>
</organism>
<reference evidence="2" key="1">
    <citation type="journal article" date="2019" name="Int. J. Syst. Evol. Microbiol.">
        <title>The Global Catalogue of Microorganisms (GCM) 10K type strain sequencing project: providing services to taxonomists for standard genome sequencing and annotation.</title>
        <authorList>
            <consortium name="The Broad Institute Genomics Platform"/>
            <consortium name="The Broad Institute Genome Sequencing Center for Infectious Disease"/>
            <person name="Wu L."/>
            <person name="Ma J."/>
        </authorList>
    </citation>
    <scope>NUCLEOTIDE SEQUENCE [LARGE SCALE GENOMIC DNA]</scope>
    <source>
        <strain evidence="2">CGMCC 4.7643</strain>
    </source>
</reference>
<dbReference type="EMBL" id="JBHUKU010000006">
    <property type="protein sequence ID" value="MFD2459604.1"/>
    <property type="molecule type" value="Genomic_DNA"/>
</dbReference>
<protein>
    <recommendedName>
        <fullName evidence="3">DUF559 domain-containing protein</fullName>
    </recommendedName>
</protein>
<evidence type="ECO:0000313" key="1">
    <source>
        <dbReference type="EMBL" id="MFD2459604.1"/>
    </source>
</evidence>
<evidence type="ECO:0000313" key="2">
    <source>
        <dbReference type="Proteomes" id="UP001597419"/>
    </source>
</evidence>
<dbReference type="RefSeq" id="WP_345397099.1">
    <property type="nucleotide sequence ID" value="NZ_BAABHG010000008.1"/>
</dbReference>
<name>A0ABW5GHL7_9PSEU</name>
<comment type="caution">
    <text evidence="1">The sequence shown here is derived from an EMBL/GenBank/DDBJ whole genome shotgun (WGS) entry which is preliminary data.</text>
</comment>
<accession>A0ABW5GHL7</accession>
<proteinExistence type="predicted"/>
<keyword evidence="2" id="KW-1185">Reference proteome</keyword>
<sequence length="296" mass="33008">MTLESLEMGSKVIYNRCLPGGPWQRLLPGIILLHNNTPTARERALAALLYAGPMSMITGIEACRRYGFRLPALPTNDLLMLVPHHQKVLSSEFVTIERTRRLPPPWSRDGLPLAPPVRATTDAARRLRTTEPIEQLLIEAVQRGRCSPTALATELDRGTKKGTAIPRRLLSDWTNLRSIAEARAKAVARGLPVLPSHWNTDVYDSNGDYVGCPDAWWDDIALAWEIDSIEFHFYREGYARTLKRNTRYAAAGITVVQTLPSRLKDDPKSVLAELRAAYRAAASRPRPAVTLTRNAA</sequence>